<dbReference type="Proteomes" id="UP000748756">
    <property type="component" value="Unassembled WGS sequence"/>
</dbReference>
<dbReference type="AlphaFoldDB" id="A0A9P5RQE4"/>
<dbReference type="EMBL" id="JAAAUQ010001616">
    <property type="protein sequence ID" value="KAF9136918.1"/>
    <property type="molecule type" value="Genomic_DNA"/>
</dbReference>
<proteinExistence type="predicted"/>
<organism evidence="1 2">
    <name type="scientific">Linnemannia schmuckeri</name>
    <dbReference type="NCBI Taxonomy" id="64567"/>
    <lineage>
        <taxon>Eukaryota</taxon>
        <taxon>Fungi</taxon>
        <taxon>Fungi incertae sedis</taxon>
        <taxon>Mucoromycota</taxon>
        <taxon>Mortierellomycotina</taxon>
        <taxon>Mortierellomycetes</taxon>
        <taxon>Mortierellales</taxon>
        <taxon>Mortierellaceae</taxon>
        <taxon>Linnemannia</taxon>
    </lineage>
</organism>
<name>A0A9P5RQE4_9FUNG</name>
<comment type="caution">
    <text evidence="1">The sequence shown here is derived from an EMBL/GenBank/DDBJ whole genome shotgun (WGS) entry which is preliminary data.</text>
</comment>
<accession>A0A9P5RQE4</accession>
<sequence>KPTLYKTSPLKEMNIYLANSTQKSLDSFPLPMSLSKMTIKASFLHRAQCDLGSILLKCPSLEEFCAEGHGMRVSSTVVMSFWWPKRRQELHPHPFSLRSLVLSNIAFAQPELENLLRLTPNLKELKLVAMMLFYNKMSFDWIRLFRSLTENNITLDKAHFSNFESRMSEEETELLLSNVYPKSSQERSFWAFDVTPQLLQTVFLQPDTLTTLEVLWKVASLSPFTEERKRPALVAAARLVHQYLCVSPHLVHLTTLKTEIHLEDLDLFHRAGYTDLDRRQSATPEEIASDNSPLPPAVWGCQGLRSLHIVLHAPFPFHPVHSRILFGYISRVSPALVDLQISIPQGCHDPFSNGHKSPEYYLQLKGGLCLLNRMKYLQRLKVVSDPEYTIKTCEDWDLNWMLRSGFLCRDARNKRHKEIMSWSEWRRNEDQIERTRARVWQPARSYIDDTNHHNSLTTDMPILDQLQDLGLLLDVEDMLERVIGPRKYRPMPSLERLSFNYPILLRPEEELKRGHLGLSTVVSPEPLPSPSQCLLAKQLEQPTARSCLKKKLAGAARFHCCIYVETFTIHDLVFRDNPLRQLLTQFQDEYKRTRDEIVAINVCIPPISTFTSLILTRRPFSIRTVVQGSLNSILQNCPALESVKVNGLFELALTWTPLIIGELQHFALRNLLLDSVIFKPDSLEDLMLFTRLKVLELAAIPWRDYGLYDWSIILELIRSLPISLDLIHILTQGQRLTPQGLQKILNILPVVSK</sequence>
<gene>
    <name evidence="1" type="ORF">BG015_002950</name>
</gene>
<evidence type="ECO:0000313" key="1">
    <source>
        <dbReference type="EMBL" id="KAF9136918.1"/>
    </source>
</evidence>
<keyword evidence="2" id="KW-1185">Reference proteome</keyword>
<protein>
    <recommendedName>
        <fullName evidence="3">F-box domain-containing protein</fullName>
    </recommendedName>
</protein>
<evidence type="ECO:0008006" key="3">
    <source>
        <dbReference type="Google" id="ProtNLM"/>
    </source>
</evidence>
<reference evidence="1" key="1">
    <citation type="journal article" date="2020" name="Fungal Divers.">
        <title>Resolving the Mortierellaceae phylogeny through synthesis of multi-gene phylogenetics and phylogenomics.</title>
        <authorList>
            <person name="Vandepol N."/>
            <person name="Liber J."/>
            <person name="Desiro A."/>
            <person name="Na H."/>
            <person name="Kennedy M."/>
            <person name="Barry K."/>
            <person name="Grigoriev I.V."/>
            <person name="Miller A.N."/>
            <person name="O'Donnell K."/>
            <person name="Stajich J.E."/>
            <person name="Bonito G."/>
        </authorList>
    </citation>
    <scope>NUCLEOTIDE SEQUENCE</scope>
    <source>
        <strain evidence="1">NRRL 6426</strain>
    </source>
</reference>
<evidence type="ECO:0000313" key="2">
    <source>
        <dbReference type="Proteomes" id="UP000748756"/>
    </source>
</evidence>
<dbReference type="OrthoDB" id="2429344at2759"/>
<feature type="non-terminal residue" evidence="1">
    <location>
        <position position="753"/>
    </location>
</feature>